<dbReference type="SMART" id="SM00292">
    <property type="entry name" value="BRCT"/>
    <property type="match status" value="3"/>
</dbReference>
<dbReference type="InterPro" id="IPR001357">
    <property type="entry name" value="BRCT_dom"/>
</dbReference>
<feature type="region of interest" description="Disordered" evidence="2">
    <location>
        <begin position="662"/>
        <end position="695"/>
    </location>
</feature>
<dbReference type="CDD" id="cd00027">
    <property type="entry name" value="BRCT"/>
    <property type="match status" value="1"/>
</dbReference>
<dbReference type="PROSITE" id="PS50172">
    <property type="entry name" value="BRCT"/>
    <property type="match status" value="3"/>
</dbReference>
<dbReference type="InterPro" id="IPR036420">
    <property type="entry name" value="BRCT_dom_sf"/>
</dbReference>
<evidence type="ECO:0000256" key="1">
    <source>
        <dbReference type="ARBA" id="ARBA00022737"/>
    </source>
</evidence>
<dbReference type="Pfam" id="PF00533">
    <property type="entry name" value="BRCT"/>
    <property type="match status" value="1"/>
</dbReference>
<evidence type="ECO:0000313" key="4">
    <source>
        <dbReference type="EMBL" id="GMM58207.1"/>
    </source>
</evidence>
<protein>
    <submittedName>
        <fullName evidence="4">Protein kinase activating protein</fullName>
    </submittedName>
</protein>
<dbReference type="PANTHER" id="PTHR13561:SF20">
    <property type="entry name" value="DNA TOPOISOMERASE 2-BINDING PROTEIN 1"/>
    <property type="match status" value="1"/>
</dbReference>
<feature type="domain" description="BRCT" evidence="3">
    <location>
        <begin position="121"/>
        <end position="222"/>
    </location>
</feature>
<evidence type="ECO:0000256" key="2">
    <source>
        <dbReference type="SAM" id="MobiDB-lite"/>
    </source>
</evidence>
<feature type="region of interest" description="Disordered" evidence="2">
    <location>
        <begin position="291"/>
        <end position="323"/>
    </location>
</feature>
<proteinExistence type="predicted"/>
<feature type="domain" description="BRCT" evidence="3">
    <location>
        <begin position="6"/>
        <end position="86"/>
    </location>
</feature>
<feature type="compositionally biased region" description="Low complexity" evidence="2">
    <location>
        <begin position="637"/>
        <end position="648"/>
    </location>
</feature>
<dbReference type="Proteomes" id="UP001377567">
    <property type="component" value="Unassembled WGS sequence"/>
</dbReference>
<feature type="region of interest" description="Disordered" evidence="2">
    <location>
        <begin position="602"/>
        <end position="649"/>
    </location>
</feature>
<dbReference type="EMBL" id="BTGD01000020">
    <property type="protein sequence ID" value="GMM58207.1"/>
    <property type="molecule type" value="Genomic_DNA"/>
</dbReference>
<dbReference type="Gene3D" id="3.40.50.10190">
    <property type="entry name" value="BRCT domain"/>
    <property type="match status" value="3"/>
</dbReference>
<gene>
    <name evidence="4" type="ORF">DAKH74_048230</name>
</gene>
<dbReference type="AlphaFoldDB" id="A0AAV5S5U6"/>
<dbReference type="SUPFAM" id="SSF52113">
    <property type="entry name" value="BRCT domain"/>
    <property type="match status" value="3"/>
</dbReference>
<evidence type="ECO:0000259" key="3">
    <source>
        <dbReference type="PROSITE" id="PS50172"/>
    </source>
</evidence>
<comment type="caution">
    <text evidence="4">The sequence shown here is derived from an EMBL/GenBank/DDBJ whole genome shotgun (WGS) entry which is preliminary data.</text>
</comment>
<evidence type="ECO:0000313" key="5">
    <source>
        <dbReference type="Proteomes" id="UP001377567"/>
    </source>
</evidence>
<keyword evidence="4" id="KW-0418">Kinase</keyword>
<dbReference type="GO" id="GO:0033314">
    <property type="term" value="P:mitotic DNA replication checkpoint signaling"/>
    <property type="evidence" value="ECO:0007669"/>
    <property type="project" value="TreeGrafter"/>
</dbReference>
<feature type="compositionally biased region" description="Basic and acidic residues" evidence="2">
    <location>
        <begin position="304"/>
        <end position="316"/>
    </location>
</feature>
<keyword evidence="1" id="KW-0677">Repeat</keyword>
<dbReference type="GO" id="GO:0006270">
    <property type="term" value="P:DNA replication initiation"/>
    <property type="evidence" value="ECO:0007669"/>
    <property type="project" value="TreeGrafter"/>
</dbReference>
<dbReference type="GO" id="GO:0007095">
    <property type="term" value="P:mitotic G2 DNA damage checkpoint signaling"/>
    <property type="evidence" value="ECO:0007669"/>
    <property type="project" value="TreeGrafter"/>
</dbReference>
<keyword evidence="5" id="KW-1185">Reference proteome</keyword>
<name>A0AAV5S5U6_MAUHU</name>
<reference evidence="4 5" key="1">
    <citation type="journal article" date="2023" name="Elife">
        <title>Identification of key yeast species and microbe-microbe interactions impacting larval growth of Drosophila in the wild.</title>
        <authorList>
            <person name="Mure A."/>
            <person name="Sugiura Y."/>
            <person name="Maeda R."/>
            <person name="Honda K."/>
            <person name="Sakurai N."/>
            <person name="Takahashi Y."/>
            <person name="Watada M."/>
            <person name="Katoh T."/>
            <person name="Gotoh A."/>
            <person name="Gotoh Y."/>
            <person name="Taniguchi I."/>
            <person name="Nakamura K."/>
            <person name="Hayashi T."/>
            <person name="Katayama T."/>
            <person name="Uemura T."/>
            <person name="Hattori Y."/>
        </authorList>
    </citation>
    <scope>NUCLEOTIDE SEQUENCE [LARGE SCALE GENOMIC DNA]</scope>
    <source>
        <strain evidence="4 5">KH-74</strain>
    </source>
</reference>
<dbReference type="GO" id="GO:0016301">
    <property type="term" value="F:kinase activity"/>
    <property type="evidence" value="ECO:0007669"/>
    <property type="project" value="UniProtKB-KW"/>
</dbReference>
<feature type="compositionally biased region" description="Polar residues" evidence="2">
    <location>
        <begin position="676"/>
        <end position="693"/>
    </location>
</feature>
<dbReference type="PANTHER" id="PTHR13561">
    <property type="entry name" value="DNA REPLICATION REGULATOR DPB11-RELATED"/>
    <property type="match status" value="1"/>
</dbReference>
<feature type="compositionally biased region" description="Basic and acidic residues" evidence="2">
    <location>
        <begin position="614"/>
        <end position="624"/>
    </location>
</feature>
<feature type="domain" description="BRCT" evidence="3">
    <location>
        <begin position="323"/>
        <end position="407"/>
    </location>
</feature>
<organism evidence="4 5">
    <name type="scientific">Maudiozyma humilis</name>
    <name type="common">Sour dough yeast</name>
    <name type="synonym">Kazachstania humilis</name>
    <dbReference type="NCBI Taxonomy" id="51915"/>
    <lineage>
        <taxon>Eukaryota</taxon>
        <taxon>Fungi</taxon>
        <taxon>Dikarya</taxon>
        <taxon>Ascomycota</taxon>
        <taxon>Saccharomycotina</taxon>
        <taxon>Saccharomycetes</taxon>
        <taxon>Saccharomycetales</taxon>
        <taxon>Saccharomycetaceae</taxon>
        <taxon>Maudiozyma</taxon>
    </lineage>
</organism>
<accession>A0AAV5S5U6</accession>
<keyword evidence="4" id="KW-0808">Transferase</keyword>
<sequence length="774" mass="87114">MFDSDSPRLPFKGITFCPTGLGEVLNETAKSVVKLGGDFSGNLTQGTRVLLVGDDPQLMMSKKYAFAVKYRTNIVFVHYSTVRELLDIWKTGNDITGANRAQYRNIKNETLRMLHVLRDRYSAKPLISFAVFIGRLSDPDPDLVQRLEDQCRKMGCSIVHTKQFITDVAIRNPTKHVIFVTDNANSIRARAAADYGIPLVHYKWVLDCYRRGATLQFDPHYLLENIPRDTPFEEIGNEVCNSFDQELDLPALPPQKYDQDGEMIVAPVPAVISNKSKVQAAKLWERAVDKPDIQATREGTPQDDDGKFTFKREPKPELPSPSHDQGIFHGCIFYIHSKFGTHRSQILEKVIVKAGGIVEESDTPPITHIIVPSDAPLDTLHLGPHDLETHVVTDFFIERCLHYHKLISPPDSWCTPLLENSNFAITPSDTLKHNDDGMLHVSITGFYGVELLHLKKIIEMLRPMGVCFSEYLNTHSDLLVLNISSLTTIPKTHPLWTNEYGNLLEENNRAFTENPTSIDNSTVFRDSMKRKLGFAKDPLKIPVVSPGFIMALLDSTHGLKERTGHVNKVTVNSQKWCIWSPKNCRNGFHCDVRYIDATERDSLHSRKSSRVRKHHDDSSKPSHESHKHQKPEHKVSRVSSSSFSSAKSMAKDVLDTIQNASAAQMKQTRKRMQRQSSGSRVKQESPQKASSSLPAIPVMKRPKLSMAKKIEPVSRTGSWGTMMSTELERTGEGTVDVPVIVKREQQLSPEREIAYTQITYGVTHDTSANTNPPA</sequence>